<comment type="caution">
    <text evidence="1">The sequence shown here is derived from an EMBL/GenBank/DDBJ whole genome shotgun (WGS) entry which is preliminary data.</text>
</comment>
<dbReference type="Proteomes" id="UP001164250">
    <property type="component" value="Chromosome 6"/>
</dbReference>
<sequence length="73" mass="8209">MEKNLISMAPEIETLQAELLNAERRGRRFGCCRIRTLLVYCTSRNPDMRCANAGGAFDDNYSGAWGIYDTAQC</sequence>
<evidence type="ECO:0000313" key="1">
    <source>
        <dbReference type="EMBL" id="KAJ0096059.1"/>
    </source>
</evidence>
<keyword evidence="2" id="KW-1185">Reference proteome</keyword>
<name>A0ACC1BAS1_9ROSI</name>
<dbReference type="EMBL" id="CM047902">
    <property type="protein sequence ID" value="KAJ0096059.1"/>
    <property type="molecule type" value="Genomic_DNA"/>
</dbReference>
<reference evidence="2" key="1">
    <citation type="journal article" date="2023" name="G3 (Bethesda)">
        <title>Genome assembly and association tests identify interacting loci associated with vigor, precocity, and sex in interspecific pistachio rootstocks.</title>
        <authorList>
            <person name="Palmer W."/>
            <person name="Jacygrad E."/>
            <person name="Sagayaradj S."/>
            <person name="Cavanaugh K."/>
            <person name="Han R."/>
            <person name="Bertier L."/>
            <person name="Beede B."/>
            <person name="Kafkas S."/>
            <person name="Golino D."/>
            <person name="Preece J."/>
            <person name="Michelmore R."/>
        </authorList>
    </citation>
    <scope>NUCLEOTIDE SEQUENCE [LARGE SCALE GENOMIC DNA]</scope>
</reference>
<evidence type="ECO:0000313" key="2">
    <source>
        <dbReference type="Proteomes" id="UP001164250"/>
    </source>
</evidence>
<organism evidence="1 2">
    <name type="scientific">Pistacia atlantica</name>
    <dbReference type="NCBI Taxonomy" id="434234"/>
    <lineage>
        <taxon>Eukaryota</taxon>
        <taxon>Viridiplantae</taxon>
        <taxon>Streptophyta</taxon>
        <taxon>Embryophyta</taxon>
        <taxon>Tracheophyta</taxon>
        <taxon>Spermatophyta</taxon>
        <taxon>Magnoliopsida</taxon>
        <taxon>eudicotyledons</taxon>
        <taxon>Gunneridae</taxon>
        <taxon>Pentapetalae</taxon>
        <taxon>rosids</taxon>
        <taxon>malvids</taxon>
        <taxon>Sapindales</taxon>
        <taxon>Anacardiaceae</taxon>
        <taxon>Pistacia</taxon>
    </lineage>
</organism>
<protein>
    <submittedName>
        <fullName evidence="1">Uncharacterized protein</fullName>
    </submittedName>
</protein>
<accession>A0ACC1BAS1</accession>
<gene>
    <name evidence="1" type="ORF">Patl1_16443</name>
</gene>
<proteinExistence type="predicted"/>